<accession>A0A3N4GE14</accession>
<dbReference type="InterPro" id="IPR016040">
    <property type="entry name" value="NAD(P)-bd_dom"/>
</dbReference>
<dbReference type="RefSeq" id="WP_123779543.1">
    <property type="nucleotide sequence ID" value="NZ_RKMG01000006.1"/>
</dbReference>
<dbReference type="Proteomes" id="UP000273977">
    <property type="component" value="Unassembled WGS sequence"/>
</dbReference>
<gene>
    <name evidence="2" type="ORF">EF384_03180</name>
</gene>
<feature type="domain" description="NAD(P)-binding" evidence="1">
    <location>
        <begin position="7"/>
        <end position="181"/>
    </location>
</feature>
<evidence type="ECO:0000313" key="3">
    <source>
        <dbReference type="Proteomes" id="UP000273977"/>
    </source>
</evidence>
<evidence type="ECO:0000313" key="2">
    <source>
        <dbReference type="EMBL" id="RPA61029.1"/>
    </source>
</evidence>
<organism evidence="2 3">
    <name type="scientific">Aerococcus agrisoli</name>
    <dbReference type="NCBI Taxonomy" id="2487350"/>
    <lineage>
        <taxon>Bacteria</taxon>
        <taxon>Bacillati</taxon>
        <taxon>Bacillota</taxon>
        <taxon>Bacilli</taxon>
        <taxon>Lactobacillales</taxon>
        <taxon>Aerococcaceae</taxon>
        <taxon>Aerococcus</taxon>
    </lineage>
</organism>
<dbReference type="Gene3D" id="3.40.50.720">
    <property type="entry name" value="NAD(P)-binding Rossmann-like Domain"/>
    <property type="match status" value="1"/>
</dbReference>
<evidence type="ECO:0000259" key="1">
    <source>
        <dbReference type="Pfam" id="PF13460"/>
    </source>
</evidence>
<dbReference type="GO" id="GO:0016646">
    <property type="term" value="F:oxidoreductase activity, acting on the CH-NH group of donors, NAD or NADP as acceptor"/>
    <property type="evidence" value="ECO:0007669"/>
    <property type="project" value="TreeGrafter"/>
</dbReference>
<dbReference type="SUPFAM" id="SSF51735">
    <property type="entry name" value="NAD(P)-binding Rossmann-fold domains"/>
    <property type="match status" value="1"/>
</dbReference>
<dbReference type="Pfam" id="PF13460">
    <property type="entry name" value="NAD_binding_10"/>
    <property type="match status" value="1"/>
</dbReference>
<sequence>MKITVVGATGMAGSEIVKEALSRGHEVTAIARNEEKLAALGTADNLTVVAKDAFDLTKEELATADVVVHALSMAPDKAYLQTDLAARWVSYFRETESPRLFFILGAGSLVTGEDKHFVIEDIRPLPDSDAWIAIPQNQFYELNFLRDVHNVDWVGVSPGFIFQPGDKEEYILGEDELLFSENGESVTDARAMGIAIVDEIENRKFVNTRFHVVNK</sequence>
<dbReference type="PANTHER" id="PTHR43355">
    <property type="entry name" value="FLAVIN REDUCTASE (NADPH)"/>
    <property type="match status" value="1"/>
</dbReference>
<reference evidence="2 3" key="1">
    <citation type="submission" date="2018-11" db="EMBL/GenBank/DDBJ databases">
        <title>Aerococcus sp. SJQ22, whole genome shotgun sequence.</title>
        <authorList>
            <person name="Sun L."/>
            <person name="Gao X."/>
            <person name="Chen W."/>
            <person name="Huang K."/>
        </authorList>
    </citation>
    <scope>NUCLEOTIDE SEQUENCE [LARGE SCALE GENOMIC DNA]</scope>
    <source>
        <strain evidence="2 3">SJQ22</strain>
    </source>
</reference>
<comment type="caution">
    <text evidence="2">The sequence shown here is derived from an EMBL/GenBank/DDBJ whole genome shotgun (WGS) entry which is preliminary data.</text>
</comment>
<dbReference type="InterPro" id="IPR036291">
    <property type="entry name" value="NAD(P)-bd_dom_sf"/>
</dbReference>
<dbReference type="InterPro" id="IPR051606">
    <property type="entry name" value="Polyketide_Oxido-like"/>
</dbReference>
<dbReference type="PANTHER" id="PTHR43355:SF2">
    <property type="entry name" value="FLAVIN REDUCTASE (NADPH)"/>
    <property type="match status" value="1"/>
</dbReference>
<proteinExistence type="predicted"/>
<dbReference type="EMBL" id="RKMG01000006">
    <property type="protein sequence ID" value="RPA61029.1"/>
    <property type="molecule type" value="Genomic_DNA"/>
</dbReference>
<protein>
    <submittedName>
        <fullName evidence="2">NAD-dependent epimerase/dehydratase family protein</fullName>
    </submittedName>
</protein>
<name>A0A3N4GE14_9LACT</name>
<dbReference type="AlphaFoldDB" id="A0A3N4GE14"/>
<dbReference type="OrthoDB" id="9785372at2"/>
<keyword evidence="3" id="KW-1185">Reference proteome</keyword>